<evidence type="ECO:0000256" key="4">
    <source>
        <dbReference type="ARBA" id="ARBA00022927"/>
    </source>
</evidence>
<proteinExistence type="inferred from homology"/>
<dbReference type="InterPro" id="IPR013037">
    <property type="entry name" value="Clathrin_b-adaptin_app_Ig-like"/>
</dbReference>
<evidence type="ECO:0000256" key="2">
    <source>
        <dbReference type="ARBA" id="ARBA00006613"/>
    </source>
</evidence>
<dbReference type="InterPro" id="IPR013041">
    <property type="entry name" value="Clathrin_app_Ig-like_sf"/>
</dbReference>
<dbReference type="Proteomes" id="UP001470230">
    <property type="component" value="Unassembled WGS sequence"/>
</dbReference>
<dbReference type="InterPro" id="IPR016024">
    <property type="entry name" value="ARM-type_fold"/>
</dbReference>
<dbReference type="Gene3D" id="1.25.10.10">
    <property type="entry name" value="Leucine-rich Repeat Variant"/>
    <property type="match status" value="1"/>
</dbReference>
<dbReference type="Pfam" id="PF01602">
    <property type="entry name" value="Adaptin_N"/>
    <property type="match status" value="1"/>
</dbReference>
<keyword evidence="5" id="KW-0472">Membrane</keyword>
<dbReference type="PANTHER" id="PTHR11134">
    <property type="entry name" value="ADAPTOR COMPLEX SUBUNIT BETA FAMILY MEMBER"/>
    <property type="match status" value="1"/>
</dbReference>
<dbReference type="Gene3D" id="2.60.40.1150">
    <property type="match status" value="1"/>
</dbReference>
<keyword evidence="3" id="KW-0813">Transport</keyword>
<protein>
    <recommendedName>
        <fullName evidence="6">Clathrin/coatomer adaptor adaptin-like N-terminal domain-containing protein</fullName>
    </recommendedName>
</protein>
<evidence type="ECO:0000313" key="7">
    <source>
        <dbReference type="EMBL" id="KAK8886990.1"/>
    </source>
</evidence>
<dbReference type="InterPro" id="IPR002553">
    <property type="entry name" value="Clathrin/coatomer_adapt-like_N"/>
</dbReference>
<organism evidence="7 8">
    <name type="scientific">Tritrichomonas musculus</name>
    <dbReference type="NCBI Taxonomy" id="1915356"/>
    <lineage>
        <taxon>Eukaryota</taxon>
        <taxon>Metamonada</taxon>
        <taxon>Parabasalia</taxon>
        <taxon>Tritrichomonadida</taxon>
        <taxon>Tritrichomonadidae</taxon>
        <taxon>Tritrichomonas</taxon>
    </lineage>
</organism>
<reference evidence="7 8" key="1">
    <citation type="submission" date="2024-04" db="EMBL/GenBank/DDBJ databases">
        <title>Tritrichomonas musculus Genome.</title>
        <authorList>
            <person name="Alves-Ferreira E."/>
            <person name="Grigg M."/>
            <person name="Lorenzi H."/>
            <person name="Galac M."/>
        </authorList>
    </citation>
    <scope>NUCLEOTIDE SEQUENCE [LARGE SCALE GENOMIC DNA]</scope>
    <source>
        <strain evidence="7 8">EAF2021</strain>
    </source>
</reference>
<evidence type="ECO:0000256" key="3">
    <source>
        <dbReference type="ARBA" id="ARBA00022448"/>
    </source>
</evidence>
<dbReference type="InterPro" id="IPR011989">
    <property type="entry name" value="ARM-like"/>
</dbReference>
<accession>A0ABR2K7E0</accession>
<dbReference type="SUPFAM" id="SSF48371">
    <property type="entry name" value="ARM repeat"/>
    <property type="match status" value="1"/>
</dbReference>
<comment type="caution">
    <text evidence="7">The sequence shown here is derived from an EMBL/GenBank/DDBJ whole genome shotgun (WGS) entry which is preliminary data.</text>
</comment>
<keyword evidence="8" id="KW-1185">Reference proteome</keyword>
<feature type="domain" description="Clathrin/coatomer adaptor adaptin-like N-terminal" evidence="6">
    <location>
        <begin position="16"/>
        <end position="528"/>
    </location>
</feature>
<comment type="similarity">
    <text evidence="2">Belongs to the adaptor complexes large subunit family.</text>
</comment>
<evidence type="ECO:0000259" key="6">
    <source>
        <dbReference type="Pfam" id="PF01602"/>
    </source>
</evidence>
<evidence type="ECO:0000256" key="1">
    <source>
        <dbReference type="ARBA" id="ARBA00004308"/>
    </source>
</evidence>
<name>A0ABR2K7E0_9EUKA</name>
<dbReference type="SUPFAM" id="SSF49348">
    <property type="entry name" value="Clathrin adaptor appendage domain"/>
    <property type="match status" value="1"/>
</dbReference>
<gene>
    <name evidence="7" type="ORF">M9Y10_038025</name>
</gene>
<comment type="subcellular location">
    <subcellularLocation>
        <location evidence="1">Endomembrane system</location>
    </subcellularLocation>
</comment>
<dbReference type="InterPro" id="IPR026739">
    <property type="entry name" value="AP_beta"/>
</dbReference>
<keyword evidence="4" id="KW-0653">Protein transport</keyword>
<sequence length="814" mass="92269">MSSFIESEERNDIPLLRDLLNSNYPNERKDAVRRVVARMRAGEKVQDLFSDMLRCAKTDDLELKKLVYLYLVHYSSDEPEQAIMAVNTFVQDSMVDNPLIRALAVRTMCRIKLESVAEHMIVPLKKCLKDDNPYVRKTAAFGAAKLYEVIPEAVENAGIFPDLLALLHDENPMVVSNTTEALFEINERRTTPIFKLTSDTLTPIIAALASSSEWCQIMLLDALARYKPTSSEDASFLIDRLIPMLKNSNPAVVVGSFKCIFLFMEYDQRNPAEIFPVVIPPFITLVTSAEFEIQYIVLRTLSLFVHKYPRALSKEIRVFFCKYNDPSYVKMEKLDIIVTICNENTAQPVLDELNEYCNSVDVAFVRKSVRCIGQIAIKITDAAPRCVDILVALIDGRAEYAIEEAVVVMSDILRRFPGSFESVISAVCKNFEQIQDPRAKSSAIWILGEYCHIISGVDVVLDTFLDTFHDEQPSVQLQILTALVKLFLFKPDQTRDLLQFVLNEATKGTTSPDVRNRAYIYWRLLSTSNEQAKLVVNFPKSAIEHSGVKFDDTVLSELIRNMGSVSGVLHIVPSDFVHRSSYQNDTDYLIEDLQRRNWRRLQLVTQGGNSNIPIEFYVDWEMTSMFVRIVNKAPQPLSDLAIAINKNPIGMTFANIPKFPQQISPNESTEIEIPVTYSNDKMGNFENGAIDIALKTNFGTVFSKTLIPASCVTLEAGRIESEEFKNGWASITQSFSVDLGDTRIASDNILRDRNVFIHGKNQNKTYASFMVPPNNIVYLELIEEPTRTVVNFKTNNQNQFTYIKLNLPFLLQSQ</sequence>
<dbReference type="EMBL" id="JAPFFF010000006">
    <property type="protein sequence ID" value="KAK8886990.1"/>
    <property type="molecule type" value="Genomic_DNA"/>
</dbReference>
<evidence type="ECO:0000256" key="5">
    <source>
        <dbReference type="ARBA" id="ARBA00023136"/>
    </source>
</evidence>
<evidence type="ECO:0000313" key="8">
    <source>
        <dbReference type="Proteomes" id="UP001470230"/>
    </source>
</evidence>